<evidence type="ECO:0000313" key="3">
    <source>
        <dbReference type="Proteomes" id="UP000050277"/>
    </source>
</evidence>
<keyword evidence="1" id="KW-0732">Signal</keyword>
<dbReference type="Gene3D" id="1.20.150.30">
    <property type="entry name" value="Zincin-like metallopeptidase, N-terminal domain"/>
    <property type="match status" value="1"/>
</dbReference>
<feature type="signal peptide" evidence="1">
    <location>
        <begin position="1"/>
        <end position="25"/>
    </location>
</feature>
<dbReference type="InterPro" id="IPR042271">
    <property type="entry name" value="Zinicin_2_N"/>
</dbReference>
<dbReference type="OrthoDB" id="142939at2"/>
<dbReference type="STRING" id="70996.SE18_26155"/>
<proteinExistence type="predicted"/>
<sequence>MSTKRLSIKQLGSVLLISAAAGAGARYLANKTRQQGQKIYDYTTPQKLIDWSVARTIALRVSQWQEHPVVNRAERQAEYDQMVERSQPLIDEYLNVKLPETLSRVKVVDRKEWIDANLRSFERLFEPIEKLYRQAAQNAGRNPSVNAINRAFVGAQVGAMVGVLARKVLGQYDLSLLSPQAEPGMLYFVEPNIARVQEGLGVDDHDFRLWITLHETTHAYEFEAYGWVRDHFSNLIQRYFNELGGQLDALRNGFGSFINRIFSNSKDQTDGHWMEQLLTPTQRQVFSELQALMSLVEGYSNHIMNEVGREILPNFDQIEARMSDRKEKRSIFDELFNRITGMSLKMQQYEQGERFVNAIADHGGKDLAARVWEGPEMLPTLDEIRNPQLWIARVGV</sequence>
<organism evidence="2 3">
    <name type="scientific">Herpetosiphon geysericola</name>
    <dbReference type="NCBI Taxonomy" id="70996"/>
    <lineage>
        <taxon>Bacteria</taxon>
        <taxon>Bacillati</taxon>
        <taxon>Chloroflexota</taxon>
        <taxon>Chloroflexia</taxon>
        <taxon>Herpetosiphonales</taxon>
        <taxon>Herpetosiphonaceae</taxon>
        <taxon>Herpetosiphon</taxon>
    </lineage>
</organism>
<dbReference type="InterPro" id="IPR018766">
    <property type="entry name" value="Zinicin_2"/>
</dbReference>
<dbReference type="PANTHER" id="PTHR39420">
    <property type="match status" value="1"/>
</dbReference>
<dbReference type="NCBIfam" id="TIGR03883">
    <property type="entry name" value="DUF2342_F420"/>
    <property type="match status" value="1"/>
</dbReference>
<evidence type="ECO:0008006" key="4">
    <source>
        <dbReference type="Google" id="ProtNLM"/>
    </source>
</evidence>
<reference evidence="2 3" key="1">
    <citation type="submission" date="2015-07" db="EMBL/GenBank/DDBJ databases">
        <title>Whole genome sequence of Herpetosiphon geysericola DSM 7119.</title>
        <authorList>
            <person name="Hemp J."/>
            <person name="Ward L.M."/>
            <person name="Pace L.A."/>
            <person name="Fischer W.W."/>
        </authorList>
    </citation>
    <scope>NUCLEOTIDE SEQUENCE [LARGE SCALE GENOMIC DNA]</scope>
    <source>
        <strain evidence="2 3">DSM 7119</strain>
    </source>
</reference>
<dbReference type="SUPFAM" id="SSF55486">
    <property type="entry name" value="Metalloproteases ('zincins'), catalytic domain"/>
    <property type="match status" value="1"/>
</dbReference>
<evidence type="ECO:0000256" key="1">
    <source>
        <dbReference type="SAM" id="SignalP"/>
    </source>
</evidence>
<evidence type="ECO:0000313" key="2">
    <source>
        <dbReference type="EMBL" id="KPL79451.1"/>
    </source>
</evidence>
<protein>
    <recommendedName>
        <fullName evidence="4">Coenzyme F420 biosynthesis-associated protein</fullName>
    </recommendedName>
</protein>
<dbReference type="InterPro" id="IPR022454">
    <property type="entry name" value="CHP03883_F420-assoc"/>
</dbReference>
<keyword evidence="3" id="KW-1185">Reference proteome</keyword>
<feature type="chain" id="PRO_5006132927" description="Coenzyme F420 biosynthesis-associated protein" evidence="1">
    <location>
        <begin position="26"/>
        <end position="396"/>
    </location>
</feature>
<dbReference type="PANTHER" id="PTHR39420:SF1">
    <property type="entry name" value="HYDROLASE"/>
    <property type="match status" value="1"/>
</dbReference>
<name>A0A0P6X991_9CHLR</name>
<comment type="caution">
    <text evidence="2">The sequence shown here is derived from an EMBL/GenBank/DDBJ whole genome shotgun (WGS) entry which is preliminary data.</text>
</comment>
<dbReference type="Pfam" id="PF10103">
    <property type="entry name" value="Zincin_2"/>
    <property type="match status" value="1"/>
</dbReference>
<dbReference type="Proteomes" id="UP000050277">
    <property type="component" value="Unassembled WGS sequence"/>
</dbReference>
<dbReference type="EMBL" id="LGKP01000046">
    <property type="protein sequence ID" value="KPL79451.1"/>
    <property type="molecule type" value="Genomic_DNA"/>
</dbReference>
<gene>
    <name evidence="2" type="ORF">SE18_26155</name>
</gene>
<accession>A0A0P6X991</accession>
<dbReference type="AlphaFoldDB" id="A0A0P6X991"/>
<dbReference type="NCBIfam" id="TIGR03624">
    <property type="entry name" value="putative hydrolase"/>
    <property type="match status" value="1"/>
</dbReference>